<dbReference type="PROSITE" id="PS50188">
    <property type="entry name" value="B302_SPRY"/>
    <property type="match status" value="1"/>
</dbReference>
<dbReference type="InterPro" id="IPR001841">
    <property type="entry name" value="Znf_RING"/>
</dbReference>
<dbReference type="RefSeq" id="XP_004381969.1">
    <property type="nucleotide sequence ID" value="XM_004381912.1"/>
</dbReference>
<dbReference type="GeneID" id="101342772"/>
<dbReference type="PANTHER" id="PTHR24103">
    <property type="entry name" value="E3 UBIQUITIN-PROTEIN LIGASE TRIM"/>
    <property type="match status" value="1"/>
</dbReference>
<dbReference type="Pfam" id="PF00622">
    <property type="entry name" value="SPRY"/>
    <property type="match status" value="1"/>
</dbReference>
<evidence type="ECO:0000259" key="5">
    <source>
        <dbReference type="PROSITE" id="PS50089"/>
    </source>
</evidence>
<dbReference type="SMART" id="SM00449">
    <property type="entry name" value="SPRY"/>
    <property type="match status" value="1"/>
</dbReference>
<dbReference type="SUPFAM" id="SSF57850">
    <property type="entry name" value="RING/U-box"/>
    <property type="match status" value="1"/>
</dbReference>
<dbReference type="InterPro" id="IPR001870">
    <property type="entry name" value="B30.2/SPRY"/>
</dbReference>
<dbReference type="InterPro" id="IPR006574">
    <property type="entry name" value="PRY"/>
</dbReference>
<dbReference type="SUPFAM" id="SSF49899">
    <property type="entry name" value="Concanavalin A-like lectins/glucanases"/>
    <property type="match status" value="1"/>
</dbReference>
<protein>
    <submittedName>
        <fullName evidence="8">Ret finger protein-like 4A</fullName>
    </submittedName>
</protein>
<dbReference type="PROSITE" id="PS50089">
    <property type="entry name" value="ZF_RING_2"/>
    <property type="match status" value="1"/>
</dbReference>
<feature type="domain" description="RING-type" evidence="5">
    <location>
        <begin position="11"/>
        <end position="52"/>
    </location>
</feature>
<dbReference type="GO" id="GO:0005737">
    <property type="term" value="C:cytoplasm"/>
    <property type="evidence" value="ECO:0007669"/>
    <property type="project" value="UniProtKB-ARBA"/>
</dbReference>
<name>A0A2Y9DVA9_TRIMA</name>
<dbReference type="KEGG" id="tmu:101342772"/>
<reference evidence="8" key="1">
    <citation type="submission" date="2025-08" db="UniProtKB">
        <authorList>
            <consortium name="RefSeq"/>
        </authorList>
    </citation>
    <scope>IDENTIFICATION</scope>
</reference>
<evidence type="ECO:0000259" key="6">
    <source>
        <dbReference type="PROSITE" id="PS50188"/>
    </source>
</evidence>
<gene>
    <name evidence="8" type="primary">LOC101342772</name>
</gene>
<dbReference type="FunCoup" id="A0A2Y9DVA9">
    <property type="interactions" value="56"/>
</dbReference>
<dbReference type="Pfam" id="PF15227">
    <property type="entry name" value="zf-C3HC4_4"/>
    <property type="match status" value="1"/>
</dbReference>
<dbReference type="Gene3D" id="2.60.120.920">
    <property type="match status" value="1"/>
</dbReference>
<dbReference type="OrthoDB" id="128536at2759"/>
<dbReference type="Proteomes" id="UP000248480">
    <property type="component" value="Unplaced"/>
</dbReference>
<dbReference type="InParanoid" id="A0A2Y9DVA9"/>
<dbReference type="InterPro" id="IPR037960">
    <property type="entry name" value="SPRY/PRY_RFPL"/>
</dbReference>
<dbReference type="InterPro" id="IPR003879">
    <property type="entry name" value="Butyrophylin_SPRY"/>
</dbReference>
<dbReference type="InterPro" id="IPR013320">
    <property type="entry name" value="ConA-like_dom_sf"/>
</dbReference>
<evidence type="ECO:0000313" key="7">
    <source>
        <dbReference type="Proteomes" id="UP000248480"/>
    </source>
</evidence>
<dbReference type="Gene3D" id="3.30.40.10">
    <property type="entry name" value="Zinc/RING finger domain, C3HC4 (zinc finger)"/>
    <property type="match status" value="1"/>
</dbReference>
<dbReference type="GO" id="GO:0008270">
    <property type="term" value="F:zinc ion binding"/>
    <property type="evidence" value="ECO:0007669"/>
    <property type="project" value="UniProtKB-KW"/>
</dbReference>
<dbReference type="InterPro" id="IPR022723">
    <property type="entry name" value="RDM_domain_RFPL"/>
</dbReference>
<evidence type="ECO:0000313" key="8">
    <source>
        <dbReference type="RefSeq" id="XP_004381969.1"/>
    </source>
</evidence>
<dbReference type="PRINTS" id="PR01407">
    <property type="entry name" value="BUTYPHLNCDUF"/>
</dbReference>
<accession>A0A2Y9DVA9</accession>
<feature type="domain" description="B30.2/SPRY" evidence="6">
    <location>
        <begin position="78"/>
        <end position="276"/>
    </location>
</feature>
<dbReference type="Pfam" id="PF13765">
    <property type="entry name" value="PRY"/>
    <property type="match status" value="1"/>
</dbReference>
<dbReference type="InterPro" id="IPR003877">
    <property type="entry name" value="SPRY_dom"/>
</dbReference>
<keyword evidence="7" id="KW-1185">Reference proteome</keyword>
<dbReference type="InterPro" id="IPR050143">
    <property type="entry name" value="TRIM/RBCC"/>
</dbReference>
<evidence type="ECO:0000256" key="3">
    <source>
        <dbReference type="ARBA" id="ARBA00022833"/>
    </source>
</evidence>
<dbReference type="AlphaFoldDB" id="A0A2Y9DVA9"/>
<dbReference type="SMART" id="SM00184">
    <property type="entry name" value="RING"/>
    <property type="match status" value="1"/>
</dbReference>
<dbReference type="InterPro" id="IPR013083">
    <property type="entry name" value="Znf_RING/FYVE/PHD"/>
</dbReference>
<evidence type="ECO:0000256" key="2">
    <source>
        <dbReference type="ARBA" id="ARBA00022771"/>
    </source>
</evidence>
<dbReference type="InterPro" id="IPR043136">
    <property type="entry name" value="B30.2/SPRY_sf"/>
</dbReference>
<dbReference type="SMART" id="SM00589">
    <property type="entry name" value="PRY"/>
    <property type="match status" value="1"/>
</dbReference>
<keyword evidence="2 4" id="KW-0863">Zinc-finger</keyword>
<dbReference type="CDD" id="cd15821">
    <property type="entry name" value="SPRY_PRY_RFPL"/>
    <property type="match status" value="1"/>
</dbReference>
<proteinExistence type="predicted"/>
<organism evidence="7 8">
    <name type="scientific">Trichechus manatus latirostris</name>
    <name type="common">Florida manatee</name>
    <dbReference type="NCBI Taxonomy" id="127582"/>
    <lineage>
        <taxon>Eukaryota</taxon>
        <taxon>Metazoa</taxon>
        <taxon>Chordata</taxon>
        <taxon>Craniata</taxon>
        <taxon>Vertebrata</taxon>
        <taxon>Euteleostomi</taxon>
        <taxon>Mammalia</taxon>
        <taxon>Eutheria</taxon>
        <taxon>Afrotheria</taxon>
        <taxon>Sirenia</taxon>
        <taxon>Trichechidae</taxon>
        <taxon>Trichechus</taxon>
    </lineage>
</organism>
<keyword evidence="3" id="KW-0862">Zinc</keyword>
<evidence type="ECO:0000256" key="1">
    <source>
        <dbReference type="ARBA" id="ARBA00022723"/>
    </source>
</evidence>
<sequence>MAESFREASRCPVCLTYLEKPVFLKCGYICCLHCLNSLQTEPNGEGVLCPNCPVVTQKNDIRRHYQLGNLVSKIKELEPHLRAILYLNPRIVKFQVDMTFDVDTANNLLIISEDLRSVRCGHVKQKLKEHAERFSQSICVLGSSWFTSGRHYWEVDVGTSQEWDLGICRESINRQGMVYMSACLGFWILSWRKGWYFSASTMPPTPLMVSMPLLRVGIFLDLDIGNLSFCNISDGSHIFTFTKISASEPLRPFFCPSVPRSGDDSSLKICSVMVPSLLSKPSVDQCTKMTKNVD</sequence>
<dbReference type="Pfam" id="PF11002">
    <property type="entry name" value="RDM"/>
    <property type="match status" value="1"/>
</dbReference>
<dbReference type="FunFam" id="2.60.120.920:FF:000040">
    <property type="entry name" value="Ret finger protein-like 4A"/>
    <property type="match status" value="1"/>
</dbReference>
<keyword evidence="1" id="KW-0479">Metal-binding</keyword>
<evidence type="ECO:0000256" key="4">
    <source>
        <dbReference type="PROSITE-ProRule" id="PRU00175"/>
    </source>
</evidence>